<keyword evidence="3" id="KW-0508">mRNA splicing</keyword>
<feature type="compositionally biased region" description="Basic and acidic residues" evidence="5">
    <location>
        <begin position="166"/>
        <end position="208"/>
    </location>
</feature>
<evidence type="ECO:0000313" key="8">
    <source>
        <dbReference type="Proteomes" id="UP000694255"/>
    </source>
</evidence>
<keyword evidence="1" id="KW-0507">mRNA processing</keyword>
<accession>A0A8J5UY86</accession>
<name>A0A8J5UY86_9ASCO</name>
<evidence type="ECO:0000259" key="6">
    <source>
        <dbReference type="PROSITE" id="PS50102"/>
    </source>
</evidence>
<comment type="caution">
    <text evidence="7">The sequence shown here is derived from an EMBL/GenBank/DDBJ whole genome shotgun (WGS) entry which is preliminary data.</text>
</comment>
<dbReference type="CDD" id="cd12232">
    <property type="entry name" value="RRM3_U2AF65"/>
    <property type="match status" value="1"/>
</dbReference>
<dbReference type="GO" id="GO:0008380">
    <property type="term" value="P:RNA splicing"/>
    <property type="evidence" value="ECO:0007669"/>
    <property type="project" value="UniProtKB-KW"/>
</dbReference>
<dbReference type="InterPro" id="IPR000504">
    <property type="entry name" value="RRM_dom"/>
</dbReference>
<evidence type="ECO:0000256" key="3">
    <source>
        <dbReference type="ARBA" id="ARBA00023187"/>
    </source>
</evidence>
<evidence type="ECO:0000256" key="2">
    <source>
        <dbReference type="ARBA" id="ARBA00022884"/>
    </source>
</evidence>
<feature type="compositionally biased region" description="Basic and acidic residues" evidence="5">
    <location>
        <begin position="60"/>
        <end position="75"/>
    </location>
</feature>
<feature type="region of interest" description="Disordered" evidence="5">
    <location>
        <begin position="1"/>
        <end position="259"/>
    </location>
</feature>
<feature type="compositionally biased region" description="Polar residues" evidence="5">
    <location>
        <begin position="79"/>
        <end position="89"/>
    </location>
</feature>
<dbReference type="AlphaFoldDB" id="A0A8J5UY86"/>
<evidence type="ECO:0000256" key="5">
    <source>
        <dbReference type="SAM" id="MobiDB-lite"/>
    </source>
</evidence>
<dbReference type="GO" id="GO:0003723">
    <property type="term" value="F:RNA binding"/>
    <property type="evidence" value="ECO:0007669"/>
    <property type="project" value="UniProtKB-UniRule"/>
</dbReference>
<evidence type="ECO:0000313" key="7">
    <source>
        <dbReference type="EMBL" id="KAG7662899.1"/>
    </source>
</evidence>
<feature type="compositionally biased region" description="Basic and acidic residues" evidence="5">
    <location>
        <begin position="92"/>
        <end position="103"/>
    </location>
</feature>
<evidence type="ECO:0000256" key="1">
    <source>
        <dbReference type="ARBA" id="ARBA00022664"/>
    </source>
</evidence>
<dbReference type="FunFam" id="3.30.70.330:FF:000097">
    <property type="entry name" value="U2 snRNP auxiliary factor large subunit"/>
    <property type="match status" value="1"/>
</dbReference>
<dbReference type="EMBL" id="JAGSYN010000159">
    <property type="protein sequence ID" value="KAG7662899.1"/>
    <property type="molecule type" value="Genomic_DNA"/>
</dbReference>
<reference evidence="7 8" key="1">
    <citation type="journal article" date="2021" name="DNA Res.">
        <title>Genome analysis of Candida subhashii reveals its hybrid nature and dual mitochondrial genome conformations.</title>
        <authorList>
            <person name="Mixao V."/>
            <person name="Hegedusova E."/>
            <person name="Saus E."/>
            <person name="Pryszcz L.P."/>
            <person name="Cillingova A."/>
            <person name="Nosek J."/>
            <person name="Gabaldon T."/>
        </authorList>
    </citation>
    <scope>NUCLEOTIDE SEQUENCE [LARGE SCALE GENOMIC DNA]</scope>
    <source>
        <strain evidence="7 8">CBS 10753</strain>
    </source>
</reference>
<dbReference type="GO" id="GO:0006397">
    <property type="term" value="P:mRNA processing"/>
    <property type="evidence" value="ECO:0007669"/>
    <property type="project" value="UniProtKB-KW"/>
</dbReference>
<dbReference type="PROSITE" id="PS50102">
    <property type="entry name" value="RRM"/>
    <property type="match status" value="1"/>
</dbReference>
<organism evidence="7 8">
    <name type="scientific">[Candida] subhashii</name>
    <dbReference type="NCBI Taxonomy" id="561895"/>
    <lineage>
        <taxon>Eukaryota</taxon>
        <taxon>Fungi</taxon>
        <taxon>Dikarya</taxon>
        <taxon>Ascomycota</taxon>
        <taxon>Saccharomycotina</taxon>
        <taxon>Pichiomycetes</taxon>
        <taxon>Debaryomycetaceae</taxon>
        <taxon>Spathaspora</taxon>
    </lineage>
</organism>
<evidence type="ECO:0000256" key="4">
    <source>
        <dbReference type="PROSITE-ProRule" id="PRU00176"/>
    </source>
</evidence>
<protein>
    <recommendedName>
        <fullName evidence="6">RRM domain-containing protein</fullName>
    </recommendedName>
</protein>
<keyword evidence="8" id="KW-1185">Reference proteome</keyword>
<gene>
    <name evidence="7" type="ORF">J8A68_003583</name>
</gene>
<dbReference type="Proteomes" id="UP000694255">
    <property type="component" value="Unassembled WGS sequence"/>
</dbReference>
<feature type="compositionally biased region" description="Low complexity" evidence="5">
    <location>
        <begin position="23"/>
        <end position="43"/>
    </location>
</feature>
<sequence length="706" mass="81564">MSSTTNFYSRRRDDDDNNPPRNPTTTTNTTTDTTTNPSSSRTSGNIRNPSNYSRNTDTPNDNRDAYSRRGDRYRPSEPGSYNRNDNGYQQPREYRDRGRERVAESSTSYNRSDEQQPKDYRDRGRERAKEPSSYNRTDDSSSREYRDRGRERTVGDSSQSTSSSYRRSEDRIRDDRRGDDRRGGDDRRRDNRGRDERSRYAPSDDNHYTPRSYQSRKREQPSDPSSSYRPTKQPRHYDSRTAAAPSSSHYPSRSAEPELPPAEEIVQIEKELQVLSNIEPIEDLKVIDSRWGVKPKGFEQVSAQRAKLSGLFPLPGFPRPVDFTKLEGLIKDRLSNSSDILIESSKIDPVDSKVAKTLVIRNDLSKINYLKLVEFFNDCLKVIDIELNENGTSNIHSKKKTKDDKYLIIEFNDSECATIIYSLNGMELLFNAYKEENIPRSSENEKFKLVITRPNEYLVQNLPQQPLKESGMIEEIVKDSPRKITLVISPDTSVDSIREELEKIHPLHGMQYLRQKGTKDPLGIVFIEFEVIDKNHTLQQQINQLSTYIDKIKKISFVHNVFFSCIDSNNPLANIQDSIIDFHNLKALVRNEKVFPHPKSRVIQILNAVTVKELADDDNYQLILQDMKSEVGKYGTIKSIKIPRPDHDFMPDLLQFNQPSLGKIFVEFEDENNAFKAIMGISGMSYNDRTVLCCFFDYEDYQNGLY</sequence>
<dbReference type="RefSeq" id="XP_049263132.1">
    <property type="nucleotide sequence ID" value="XM_049407453.1"/>
</dbReference>
<dbReference type="GeneID" id="73470383"/>
<dbReference type="OrthoDB" id="10266058at2759"/>
<feature type="domain" description="RRM" evidence="6">
    <location>
        <begin position="607"/>
        <end position="691"/>
    </location>
</feature>
<proteinExistence type="predicted"/>
<feature type="compositionally biased region" description="Polar residues" evidence="5">
    <location>
        <begin position="44"/>
        <end position="59"/>
    </location>
</feature>
<dbReference type="PANTHER" id="PTHR23139">
    <property type="entry name" value="RNA-BINDING PROTEIN"/>
    <property type="match status" value="1"/>
</dbReference>
<feature type="compositionally biased region" description="Basic and acidic residues" evidence="5">
    <location>
        <begin position="111"/>
        <end position="154"/>
    </location>
</feature>
<keyword evidence="2 4" id="KW-0694">RNA-binding</keyword>